<keyword evidence="12" id="KW-0865">Zymogen</keyword>
<evidence type="ECO:0000256" key="15">
    <source>
        <dbReference type="PIRSR" id="PIRSR601384-3"/>
    </source>
</evidence>
<dbReference type="GO" id="GO:0046872">
    <property type="term" value="F:metal ion binding"/>
    <property type="evidence" value="ECO:0007669"/>
    <property type="project" value="UniProtKB-KW"/>
</dbReference>
<proteinExistence type="evidence at transcript level"/>
<sequence>MFFFTVALCASAALANPLKRFSGLTVEVTGPESVASVADLTFTAAITNTGSEDVKVLKYGTILDSLPTRSFTVTKDGANVAFTGVKLSVSLEDTDTAFTTIPAGETVTVSHDVSAIYDYAASGAGTFSFAPITDFKVAGSEDALVPISGLAKVTVDAGQVSVDVADVTKREMHEKRATASCSNTSQRSFISSSYTEGKALASQASSYISSRGASDSLYTAYFGATATSRVTSVLNAVANENSSSRTLSCTDSYGVCDGNVIAYTVIATTNIYYCSIFFNERATTALCSGTTVASRSIRGGTTLHELTHAVADTDDVTYGCSADQALSDANSVRNADNYNCFTTQVYANTQC</sequence>
<dbReference type="Gene3D" id="3.40.390.10">
    <property type="entry name" value="Collagenase (Catalytic Domain)"/>
    <property type="match status" value="1"/>
</dbReference>
<dbReference type="Gene3D" id="2.60.40.2970">
    <property type="match status" value="1"/>
</dbReference>
<evidence type="ECO:0000256" key="6">
    <source>
        <dbReference type="ARBA" id="ARBA00022685"/>
    </source>
</evidence>
<dbReference type="GO" id="GO:0005576">
    <property type="term" value="C:extracellular region"/>
    <property type="evidence" value="ECO:0007669"/>
    <property type="project" value="UniProtKB-SubCell"/>
</dbReference>
<dbReference type="InterPro" id="IPR024079">
    <property type="entry name" value="MetalloPept_cat_dom_sf"/>
</dbReference>
<keyword evidence="9 16" id="KW-0378">Hydrolase</keyword>
<evidence type="ECO:0000256" key="17">
    <source>
        <dbReference type="SAM" id="SignalP"/>
    </source>
</evidence>
<comment type="similarity">
    <text evidence="3 16">Belongs to the peptidase M35 family.</text>
</comment>
<feature type="domain" description="Lysine-specific metallo-endopeptidase" evidence="18">
    <location>
        <begin position="206"/>
        <end position="343"/>
    </location>
</feature>
<name>A0A1D0CRR9_FLAVE</name>
<evidence type="ECO:0000256" key="14">
    <source>
        <dbReference type="PIRSR" id="PIRSR601384-2"/>
    </source>
</evidence>
<dbReference type="InterPro" id="IPR001384">
    <property type="entry name" value="Peptidase_M35"/>
</dbReference>
<evidence type="ECO:0000256" key="8">
    <source>
        <dbReference type="ARBA" id="ARBA00022729"/>
    </source>
</evidence>
<feature type="chain" id="PRO_5012836834" description="Neutral protease 2" evidence="17">
    <location>
        <begin position="16"/>
        <end position="351"/>
    </location>
</feature>
<dbReference type="InterPro" id="IPR050414">
    <property type="entry name" value="Fungal_M35_metalloproteases"/>
</dbReference>
<dbReference type="EC" id="3.4.24.39" evidence="16"/>
<evidence type="ECO:0000256" key="3">
    <source>
        <dbReference type="ARBA" id="ARBA00010279"/>
    </source>
</evidence>
<feature type="active site" evidence="13">
    <location>
        <position position="305"/>
    </location>
</feature>
<dbReference type="GO" id="GO:0004222">
    <property type="term" value="F:metalloendopeptidase activity"/>
    <property type="evidence" value="ECO:0007669"/>
    <property type="project" value="InterPro"/>
</dbReference>
<evidence type="ECO:0000256" key="4">
    <source>
        <dbReference type="ARBA" id="ARBA00022525"/>
    </source>
</evidence>
<accession>A0A1D0CRR9</accession>
<evidence type="ECO:0000256" key="1">
    <source>
        <dbReference type="ARBA" id="ARBA00001187"/>
    </source>
</evidence>
<reference evidence="19" key="1">
    <citation type="submission" date="2015-12" db="EMBL/GenBank/DDBJ databases">
        <title>Peptidases of Flammulina velutipes for an improved hydrolysis of vegetable proteins - biochemical and molecular characterization.</title>
        <authorList>
            <person name="Linke D."/>
            <person name="Eisele N."/>
            <person name="Grimrath A."/>
            <person name="Berger R.G."/>
        </authorList>
    </citation>
    <scope>NUCLEOTIDE SEQUENCE</scope>
    <source>
        <strain evidence="19">DSMZ 1658</strain>
    </source>
</reference>
<feature type="signal peptide" evidence="17">
    <location>
        <begin position="1"/>
        <end position="15"/>
    </location>
</feature>
<organism evidence="19">
    <name type="scientific">Flammulina velutipes</name>
    <name type="common">Agaricus velutipes</name>
    <dbReference type="NCBI Taxonomy" id="38945"/>
    <lineage>
        <taxon>Eukaryota</taxon>
        <taxon>Fungi</taxon>
        <taxon>Dikarya</taxon>
        <taxon>Basidiomycota</taxon>
        <taxon>Agaricomycotina</taxon>
        <taxon>Agaricomycetes</taxon>
        <taxon>Agaricomycetidae</taxon>
        <taxon>Agaricales</taxon>
        <taxon>Marasmiineae</taxon>
        <taxon>Physalacriaceae</taxon>
        <taxon>Flammulina</taxon>
    </lineage>
</organism>
<comment type="cofactor">
    <cofactor evidence="14 16">
        <name>Zn(2+)</name>
        <dbReference type="ChEBI" id="CHEBI:29105"/>
    </cofactor>
    <text evidence="14 16">Binds 1 zinc ion per subunit.</text>
</comment>
<dbReference type="InterPro" id="IPR029463">
    <property type="entry name" value="Lys_MEP"/>
</dbReference>
<evidence type="ECO:0000256" key="7">
    <source>
        <dbReference type="ARBA" id="ARBA00022723"/>
    </source>
</evidence>
<keyword evidence="5 16" id="KW-0645">Protease</keyword>
<dbReference type="Pfam" id="PF02102">
    <property type="entry name" value="Peptidase_M35"/>
    <property type="match status" value="1"/>
</dbReference>
<dbReference type="AlphaFoldDB" id="A0A1D0CRR9"/>
<feature type="binding site" evidence="14">
    <location>
        <position position="304"/>
    </location>
    <ligand>
        <name>Zn(2+)</name>
        <dbReference type="ChEBI" id="CHEBI:29105"/>
        <note>catalytic</note>
    </ligand>
</feature>
<dbReference type="PANTHER" id="PTHR37016:SF3">
    <property type="entry name" value="NEUTRAL PROTEASE 2-RELATED"/>
    <property type="match status" value="1"/>
</dbReference>
<dbReference type="SUPFAM" id="SSF55486">
    <property type="entry name" value="Metalloproteases ('zincins'), catalytic domain"/>
    <property type="match status" value="1"/>
</dbReference>
<dbReference type="EMBL" id="LN999511">
    <property type="protein sequence ID" value="CUX90928.1"/>
    <property type="molecule type" value="mRNA"/>
</dbReference>
<keyword evidence="8 17" id="KW-0732">Signal</keyword>
<comment type="function">
    <text evidence="16">Secreted metalloproteinase that allows assimilation of proteinaceous substrates. Shows high activities on basic nuclear substrates such as histone and protamine.</text>
</comment>
<evidence type="ECO:0000256" key="16">
    <source>
        <dbReference type="RuleBase" id="RU361126"/>
    </source>
</evidence>
<evidence type="ECO:0000313" key="19">
    <source>
        <dbReference type="EMBL" id="CUX90928.1"/>
    </source>
</evidence>
<evidence type="ECO:0000256" key="10">
    <source>
        <dbReference type="ARBA" id="ARBA00022833"/>
    </source>
</evidence>
<gene>
    <name evidence="19" type="primary">fveM35</name>
</gene>
<evidence type="ECO:0000256" key="5">
    <source>
        <dbReference type="ARBA" id="ARBA00022670"/>
    </source>
</evidence>
<keyword evidence="7 14" id="KW-0479">Metal-binding</keyword>
<feature type="binding site" evidence="14">
    <location>
        <position position="308"/>
    </location>
    <ligand>
        <name>Zn(2+)</name>
        <dbReference type="ChEBI" id="CHEBI:29105"/>
        <note>catalytic</note>
    </ligand>
</feature>
<evidence type="ECO:0000256" key="11">
    <source>
        <dbReference type="ARBA" id="ARBA00023049"/>
    </source>
</evidence>
<evidence type="ECO:0000256" key="12">
    <source>
        <dbReference type="ARBA" id="ARBA00023145"/>
    </source>
</evidence>
<evidence type="ECO:0000256" key="9">
    <source>
        <dbReference type="ARBA" id="ARBA00022801"/>
    </source>
</evidence>
<dbReference type="PANTHER" id="PTHR37016">
    <property type="match status" value="1"/>
</dbReference>
<feature type="binding site" evidence="14">
    <location>
        <position position="315"/>
    </location>
    <ligand>
        <name>Zn(2+)</name>
        <dbReference type="ChEBI" id="CHEBI:29105"/>
        <note>catalytic</note>
    </ligand>
</feature>
<comment type="catalytic activity">
    <reaction evidence="1 16">
        <text>Preferential cleavage of bonds with hydrophobic residues in P1'. Also 3-Asn-|-Gln-4 and 8-Gly-|-Ser-9 bonds in insulin B chain.</text>
        <dbReference type="EC" id="3.4.24.39"/>
    </reaction>
</comment>
<keyword evidence="11 16" id="KW-0482">Metalloprotease</keyword>
<feature type="disulfide bond" evidence="15">
    <location>
        <begin position="181"/>
        <end position="249"/>
    </location>
</feature>
<protein>
    <recommendedName>
        <fullName evidence="16">Neutral protease 2</fullName>
        <ecNumber evidence="16">3.4.24.39</ecNumber>
    </recommendedName>
    <alternativeName>
        <fullName evidence="16">Deuterolysin</fullName>
    </alternativeName>
</protein>
<comment type="subcellular location">
    <subcellularLocation>
        <location evidence="2 16">Secreted</location>
    </subcellularLocation>
</comment>
<dbReference type="CDD" id="cd11008">
    <property type="entry name" value="M35_deuterolysin_like"/>
    <property type="match status" value="1"/>
</dbReference>
<dbReference type="PRINTS" id="PR00768">
    <property type="entry name" value="DEUTEROLYSIN"/>
</dbReference>
<evidence type="ECO:0000256" key="13">
    <source>
        <dbReference type="PIRSR" id="PIRSR601384-1"/>
    </source>
</evidence>
<keyword evidence="10 14" id="KW-0862">Zinc</keyword>
<evidence type="ECO:0000259" key="18">
    <source>
        <dbReference type="SMART" id="SM01351"/>
    </source>
</evidence>
<evidence type="ECO:0000256" key="2">
    <source>
        <dbReference type="ARBA" id="ARBA00004613"/>
    </source>
</evidence>
<feature type="disulfide bond" evidence="15">
    <location>
        <begin position="256"/>
        <end position="274"/>
    </location>
</feature>
<dbReference type="GO" id="GO:0006508">
    <property type="term" value="P:proteolysis"/>
    <property type="evidence" value="ECO:0007669"/>
    <property type="project" value="UniProtKB-KW"/>
</dbReference>
<dbReference type="SMART" id="SM01351">
    <property type="entry name" value="Aspzincin_M35"/>
    <property type="match status" value="1"/>
</dbReference>
<keyword evidence="6 16" id="KW-0165">Cleavage on pair of basic residues</keyword>
<keyword evidence="4 16" id="KW-0964">Secreted</keyword>